<dbReference type="Pfam" id="PF07730">
    <property type="entry name" value="HisKA_3"/>
    <property type="match status" value="1"/>
</dbReference>
<evidence type="ECO:0000256" key="6">
    <source>
        <dbReference type="ARBA" id="ARBA00022777"/>
    </source>
</evidence>
<keyword evidence="8" id="KW-0902">Two-component regulatory system</keyword>
<keyword evidence="3" id="KW-0597">Phosphoprotein</keyword>
<evidence type="ECO:0000256" key="2">
    <source>
        <dbReference type="ARBA" id="ARBA00012438"/>
    </source>
</evidence>
<evidence type="ECO:0000256" key="9">
    <source>
        <dbReference type="SAM" id="Phobius"/>
    </source>
</evidence>
<dbReference type="CDD" id="cd16917">
    <property type="entry name" value="HATPase_UhpB-NarQ-NarX-like"/>
    <property type="match status" value="1"/>
</dbReference>
<keyword evidence="5" id="KW-0547">Nucleotide-binding</keyword>
<evidence type="ECO:0000256" key="5">
    <source>
        <dbReference type="ARBA" id="ARBA00022741"/>
    </source>
</evidence>
<evidence type="ECO:0000256" key="4">
    <source>
        <dbReference type="ARBA" id="ARBA00022679"/>
    </source>
</evidence>
<feature type="domain" description="Signal transduction histidine kinase subgroup 3 dimerisation and phosphoacceptor" evidence="11">
    <location>
        <begin position="75"/>
        <end position="131"/>
    </location>
</feature>
<keyword evidence="6" id="KW-0418">Kinase</keyword>
<reference evidence="12 13" key="1">
    <citation type="journal article" date="2019" name="Int. J. Syst. Evol. Microbiol.">
        <title>The Global Catalogue of Microorganisms (GCM) 10K type strain sequencing project: providing services to taxonomists for standard genome sequencing and annotation.</title>
        <authorList>
            <consortium name="The Broad Institute Genomics Platform"/>
            <consortium name="The Broad Institute Genome Sequencing Center for Infectious Disease"/>
            <person name="Wu L."/>
            <person name="Ma J."/>
        </authorList>
    </citation>
    <scope>NUCLEOTIDE SEQUENCE [LARGE SCALE GENOMIC DNA]</scope>
    <source>
        <strain evidence="12 13">JCM 15974</strain>
    </source>
</reference>
<evidence type="ECO:0000313" key="12">
    <source>
        <dbReference type="EMBL" id="GAA0728095.1"/>
    </source>
</evidence>
<dbReference type="InterPro" id="IPR011712">
    <property type="entry name" value="Sig_transdc_His_kin_sub3_dim/P"/>
</dbReference>
<comment type="caution">
    <text evidence="12">The sequence shown here is derived from an EMBL/GenBank/DDBJ whole genome shotgun (WGS) entry which is preliminary data.</text>
</comment>
<evidence type="ECO:0000259" key="11">
    <source>
        <dbReference type="Pfam" id="PF07730"/>
    </source>
</evidence>
<dbReference type="EC" id="2.7.13.3" evidence="2"/>
<keyword evidence="7" id="KW-0067">ATP-binding</keyword>
<keyword evidence="9" id="KW-0812">Transmembrane</keyword>
<dbReference type="SUPFAM" id="SSF55874">
    <property type="entry name" value="ATPase domain of HSP90 chaperone/DNA topoisomerase II/histidine kinase"/>
    <property type="match status" value="1"/>
</dbReference>
<evidence type="ECO:0000256" key="8">
    <source>
        <dbReference type="ARBA" id="ARBA00023012"/>
    </source>
</evidence>
<evidence type="ECO:0000259" key="10">
    <source>
        <dbReference type="Pfam" id="PF02518"/>
    </source>
</evidence>
<evidence type="ECO:0000256" key="1">
    <source>
        <dbReference type="ARBA" id="ARBA00000085"/>
    </source>
</evidence>
<dbReference type="InterPro" id="IPR050482">
    <property type="entry name" value="Sensor_HK_TwoCompSys"/>
</dbReference>
<dbReference type="Gene3D" id="3.30.565.10">
    <property type="entry name" value="Histidine kinase-like ATPase, C-terminal domain"/>
    <property type="match status" value="1"/>
</dbReference>
<organism evidence="12 13">
    <name type="scientific">Aquimarina litoralis</name>
    <dbReference type="NCBI Taxonomy" id="584605"/>
    <lineage>
        <taxon>Bacteria</taxon>
        <taxon>Pseudomonadati</taxon>
        <taxon>Bacteroidota</taxon>
        <taxon>Flavobacteriia</taxon>
        <taxon>Flavobacteriales</taxon>
        <taxon>Flavobacteriaceae</taxon>
        <taxon>Aquimarina</taxon>
    </lineage>
</organism>
<evidence type="ECO:0000313" key="13">
    <source>
        <dbReference type="Proteomes" id="UP001501758"/>
    </source>
</evidence>
<keyword evidence="4" id="KW-0808">Transferase</keyword>
<sequence>MLQKEQLLQKEQILLIVYFSVIILFFAVFAIVFFVAFQKRKNKLLLERLKAKQRFDEELQNSKLEIQEQTLKNVSWELHDNIGQLLSTAVMQINILSTNLEPKIKDSVQDIRSLVGDSLQEIRNLSKTLNHEVIQNIGLIKSIQVELDRFKKLNFLTPELVVIGEELFINPKDEIIIYRIVQEFFSNTIKHAEASHLLVKLEYSPDDLVIIIKDDGVGYDMESVQANSGLLNMKSRAALVNATLDCISEPNKGVLLTLQYPFKEEDKV</sequence>
<dbReference type="PANTHER" id="PTHR24421:SF10">
    <property type="entry name" value="NITRATE_NITRITE SENSOR PROTEIN NARQ"/>
    <property type="match status" value="1"/>
</dbReference>
<keyword evidence="13" id="KW-1185">Reference proteome</keyword>
<dbReference type="InterPro" id="IPR003594">
    <property type="entry name" value="HATPase_dom"/>
</dbReference>
<keyword evidence="9" id="KW-1133">Transmembrane helix</keyword>
<accession>A0ABN1J408</accession>
<dbReference type="InterPro" id="IPR036890">
    <property type="entry name" value="HATPase_C_sf"/>
</dbReference>
<name>A0ABN1J408_9FLAO</name>
<dbReference type="Proteomes" id="UP001501758">
    <property type="component" value="Unassembled WGS sequence"/>
</dbReference>
<protein>
    <recommendedName>
        <fullName evidence="2">histidine kinase</fullName>
        <ecNumber evidence="2">2.7.13.3</ecNumber>
    </recommendedName>
</protein>
<dbReference type="PANTHER" id="PTHR24421">
    <property type="entry name" value="NITRATE/NITRITE SENSOR PROTEIN NARX-RELATED"/>
    <property type="match status" value="1"/>
</dbReference>
<proteinExistence type="predicted"/>
<evidence type="ECO:0000256" key="7">
    <source>
        <dbReference type="ARBA" id="ARBA00022840"/>
    </source>
</evidence>
<feature type="domain" description="Histidine kinase/HSP90-like ATPase" evidence="10">
    <location>
        <begin position="173"/>
        <end position="263"/>
    </location>
</feature>
<dbReference type="Pfam" id="PF02518">
    <property type="entry name" value="HATPase_c"/>
    <property type="match status" value="1"/>
</dbReference>
<dbReference type="Gene3D" id="1.20.5.1930">
    <property type="match status" value="1"/>
</dbReference>
<comment type="catalytic activity">
    <reaction evidence="1">
        <text>ATP + protein L-histidine = ADP + protein N-phospho-L-histidine.</text>
        <dbReference type="EC" id="2.7.13.3"/>
    </reaction>
</comment>
<evidence type="ECO:0000256" key="3">
    <source>
        <dbReference type="ARBA" id="ARBA00022553"/>
    </source>
</evidence>
<gene>
    <name evidence="12" type="ORF">GCM10009430_36880</name>
</gene>
<feature type="transmembrane region" description="Helical" evidence="9">
    <location>
        <begin position="12"/>
        <end position="37"/>
    </location>
</feature>
<dbReference type="EMBL" id="BAAAGE010000003">
    <property type="protein sequence ID" value="GAA0728095.1"/>
    <property type="molecule type" value="Genomic_DNA"/>
</dbReference>
<keyword evidence="9" id="KW-0472">Membrane</keyword>